<dbReference type="InterPro" id="IPR036899">
    <property type="entry name" value="Ribosomal_uL13_sf"/>
</dbReference>
<evidence type="ECO:0000256" key="2">
    <source>
        <dbReference type="ARBA" id="ARBA00022980"/>
    </source>
</evidence>
<feature type="non-terminal residue" evidence="4">
    <location>
        <position position="1"/>
    </location>
</feature>
<dbReference type="Pfam" id="PF00572">
    <property type="entry name" value="Ribosomal_L13"/>
    <property type="match status" value="1"/>
</dbReference>
<sequence length="133" mass="15178">VEHKWLLVDADGAVLGRMAAKIAPILMGKTKPTYTPHVDTGDYVIVVNAEKIKVTGKKAQVKEYDYYTHFPGGHKFVSFADMMAKKPEKVIELAVRRMLPKNKLSRKMLKKLKVYRGPEHDNQAQKPEKIELF</sequence>
<dbReference type="GO" id="GO:0017148">
    <property type="term" value="P:negative regulation of translation"/>
    <property type="evidence" value="ECO:0007669"/>
    <property type="project" value="TreeGrafter"/>
</dbReference>
<dbReference type="InterPro" id="IPR005822">
    <property type="entry name" value="Ribosomal_uL13"/>
</dbReference>
<dbReference type="PANTHER" id="PTHR11545:SF2">
    <property type="entry name" value="LARGE RIBOSOMAL SUBUNIT PROTEIN UL13M"/>
    <property type="match status" value="1"/>
</dbReference>
<dbReference type="HAMAP" id="MF_01366">
    <property type="entry name" value="Ribosomal_uL13"/>
    <property type="match status" value="1"/>
</dbReference>
<dbReference type="PIRSF" id="PIRSF002181">
    <property type="entry name" value="Ribosomal_L13"/>
    <property type="match status" value="1"/>
</dbReference>
<dbReference type="NCBIfam" id="TIGR01066">
    <property type="entry name" value="rplM_bact"/>
    <property type="match status" value="1"/>
</dbReference>
<evidence type="ECO:0008006" key="5">
    <source>
        <dbReference type="Google" id="ProtNLM"/>
    </source>
</evidence>
<dbReference type="CDD" id="cd00392">
    <property type="entry name" value="Ribosomal_L13"/>
    <property type="match status" value="1"/>
</dbReference>
<evidence type="ECO:0000313" key="4">
    <source>
        <dbReference type="EMBL" id="GAH57156.1"/>
    </source>
</evidence>
<accession>X1GGX0</accession>
<organism evidence="4">
    <name type="scientific">marine sediment metagenome</name>
    <dbReference type="NCBI Taxonomy" id="412755"/>
    <lineage>
        <taxon>unclassified sequences</taxon>
        <taxon>metagenomes</taxon>
        <taxon>ecological metagenomes</taxon>
    </lineage>
</organism>
<dbReference type="AlphaFoldDB" id="X1GGX0"/>
<dbReference type="EMBL" id="BARU01017169">
    <property type="protein sequence ID" value="GAH57156.1"/>
    <property type="molecule type" value="Genomic_DNA"/>
</dbReference>
<dbReference type="GO" id="GO:0006412">
    <property type="term" value="P:translation"/>
    <property type="evidence" value="ECO:0007669"/>
    <property type="project" value="InterPro"/>
</dbReference>
<dbReference type="GO" id="GO:0022625">
    <property type="term" value="C:cytosolic large ribosomal subunit"/>
    <property type="evidence" value="ECO:0007669"/>
    <property type="project" value="TreeGrafter"/>
</dbReference>
<dbReference type="PROSITE" id="PS00783">
    <property type="entry name" value="RIBOSOMAL_L13"/>
    <property type="match status" value="1"/>
</dbReference>
<dbReference type="GO" id="GO:0003729">
    <property type="term" value="F:mRNA binding"/>
    <property type="evidence" value="ECO:0007669"/>
    <property type="project" value="TreeGrafter"/>
</dbReference>
<keyword evidence="2" id="KW-0689">Ribosomal protein</keyword>
<dbReference type="InterPro" id="IPR023563">
    <property type="entry name" value="Ribosomal_uL13_CS"/>
</dbReference>
<keyword evidence="3" id="KW-0687">Ribonucleoprotein</keyword>
<gene>
    <name evidence="4" type="ORF">S03H2_28496</name>
</gene>
<dbReference type="PANTHER" id="PTHR11545">
    <property type="entry name" value="RIBOSOMAL PROTEIN L13"/>
    <property type="match status" value="1"/>
</dbReference>
<comment type="similarity">
    <text evidence="1">Belongs to the universal ribosomal protein uL13 family.</text>
</comment>
<protein>
    <recommendedName>
        <fullName evidence="5">50S ribosomal protein L13</fullName>
    </recommendedName>
</protein>
<evidence type="ECO:0000256" key="1">
    <source>
        <dbReference type="ARBA" id="ARBA00006227"/>
    </source>
</evidence>
<dbReference type="InterPro" id="IPR005823">
    <property type="entry name" value="Ribosomal_uL13_bac-type"/>
</dbReference>
<reference evidence="4" key="1">
    <citation type="journal article" date="2014" name="Front. Microbiol.">
        <title>High frequency of phylogenetically diverse reductive dehalogenase-homologous genes in deep subseafloor sedimentary metagenomes.</title>
        <authorList>
            <person name="Kawai M."/>
            <person name="Futagami T."/>
            <person name="Toyoda A."/>
            <person name="Takaki Y."/>
            <person name="Nishi S."/>
            <person name="Hori S."/>
            <person name="Arai W."/>
            <person name="Tsubouchi T."/>
            <person name="Morono Y."/>
            <person name="Uchiyama I."/>
            <person name="Ito T."/>
            <person name="Fujiyama A."/>
            <person name="Inagaki F."/>
            <person name="Takami H."/>
        </authorList>
    </citation>
    <scope>NUCLEOTIDE SEQUENCE</scope>
    <source>
        <strain evidence="4">Expedition CK06-06</strain>
    </source>
</reference>
<dbReference type="GO" id="GO:0003735">
    <property type="term" value="F:structural constituent of ribosome"/>
    <property type="evidence" value="ECO:0007669"/>
    <property type="project" value="InterPro"/>
</dbReference>
<evidence type="ECO:0000256" key="3">
    <source>
        <dbReference type="ARBA" id="ARBA00023274"/>
    </source>
</evidence>
<comment type="caution">
    <text evidence="4">The sequence shown here is derived from an EMBL/GenBank/DDBJ whole genome shotgun (WGS) entry which is preliminary data.</text>
</comment>
<dbReference type="SUPFAM" id="SSF52161">
    <property type="entry name" value="Ribosomal protein L13"/>
    <property type="match status" value="1"/>
</dbReference>
<proteinExistence type="inferred from homology"/>
<dbReference type="Gene3D" id="3.90.1180.10">
    <property type="entry name" value="Ribosomal protein L13"/>
    <property type="match status" value="1"/>
</dbReference>
<name>X1GGX0_9ZZZZ</name>